<protein>
    <recommendedName>
        <fullName evidence="4">3CxxC-type domain-containing protein</fullName>
    </recommendedName>
</protein>
<dbReference type="EMBL" id="JAFNEN010000125">
    <property type="protein sequence ID" value="KAG8193294.1"/>
    <property type="molecule type" value="Genomic_DNA"/>
</dbReference>
<dbReference type="Pfam" id="PF13695">
    <property type="entry name" value="Zn_ribbon_3CxxC"/>
    <property type="match status" value="1"/>
</dbReference>
<keyword evidence="1" id="KW-0479">Metal-binding</keyword>
<evidence type="ECO:0000256" key="2">
    <source>
        <dbReference type="ARBA" id="ARBA00022771"/>
    </source>
</evidence>
<feature type="domain" description="3CxxC-type" evidence="4">
    <location>
        <begin position="43"/>
        <end position="148"/>
    </location>
</feature>
<dbReference type="SMART" id="SM01328">
    <property type="entry name" value="zf-3CxxC"/>
    <property type="match status" value="1"/>
</dbReference>
<name>A0AAV6V9K1_9ARAC</name>
<evidence type="ECO:0000259" key="4">
    <source>
        <dbReference type="SMART" id="SM01328"/>
    </source>
</evidence>
<sequence length="163" mass="19119">MANPPARIVDPANLQALFYKIMERYQVKANEIKNLKVALVDVHGHGLFDCFKCYHSWYSHYSWVQLDLKEMKVNYRWKMKCQKCYRGHPAAAVGIKPTFGVEEMEKMIENAVCRYKGVEFPKKNPGNRRRHEFVPPHFSELCEKCGWGQVQCWTLPPYSSFKA</sequence>
<reference evidence="5 6" key="1">
    <citation type="journal article" date="2022" name="Nat. Ecol. Evol.">
        <title>A masculinizing supergene underlies an exaggerated male reproductive morph in a spider.</title>
        <authorList>
            <person name="Hendrickx F."/>
            <person name="De Corte Z."/>
            <person name="Sonet G."/>
            <person name="Van Belleghem S.M."/>
            <person name="Kostlbacher S."/>
            <person name="Vangestel C."/>
        </authorList>
    </citation>
    <scope>NUCLEOTIDE SEQUENCE [LARGE SCALE GENOMIC DNA]</scope>
    <source>
        <strain evidence="5">W744_W776</strain>
    </source>
</reference>
<keyword evidence="6" id="KW-1185">Reference proteome</keyword>
<evidence type="ECO:0000256" key="1">
    <source>
        <dbReference type="ARBA" id="ARBA00022723"/>
    </source>
</evidence>
<keyword evidence="2" id="KW-0863">Zinc-finger</keyword>
<proteinExistence type="predicted"/>
<evidence type="ECO:0000313" key="6">
    <source>
        <dbReference type="Proteomes" id="UP000827092"/>
    </source>
</evidence>
<organism evidence="5 6">
    <name type="scientific">Oedothorax gibbosus</name>
    <dbReference type="NCBI Taxonomy" id="931172"/>
    <lineage>
        <taxon>Eukaryota</taxon>
        <taxon>Metazoa</taxon>
        <taxon>Ecdysozoa</taxon>
        <taxon>Arthropoda</taxon>
        <taxon>Chelicerata</taxon>
        <taxon>Arachnida</taxon>
        <taxon>Araneae</taxon>
        <taxon>Araneomorphae</taxon>
        <taxon>Entelegynae</taxon>
        <taxon>Araneoidea</taxon>
        <taxon>Linyphiidae</taxon>
        <taxon>Erigoninae</taxon>
        <taxon>Oedothorax</taxon>
    </lineage>
</organism>
<dbReference type="GO" id="GO:0008270">
    <property type="term" value="F:zinc ion binding"/>
    <property type="evidence" value="ECO:0007669"/>
    <property type="project" value="UniProtKB-KW"/>
</dbReference>
<dbReference type="InterPro" id="IPR027377">
    <property type="entry name" value="ZAR1/RTP1-5-like_Znf-3CxxC"/>
</dbReference>
<accession>A0AAV6V9K1</accession>
<evidence type="ECO:0000313" key="5">
    <source>
        <dbReference type="EMBL" id="KAG8193294.1"/>
    </source>
</evidence>
<keyword evidence="3" id="KW-0862">Zinc</keyword>
<evidence type="ECO:0000256" key="3">
    <source>
        <dbReference type="ARBA" id="ARBA00022833"/>
    </source>
</evidence>
<gene>
    <name evidence="5" type="ORF">JTE90_003781</name>
</gene>
<comment type="caution">
    <text evidence="5">The sequence shown here is derived from an EMBL/GenBank/DDBJ whole genome shotgun (WGS) entry which is preliminary data.</text>
</comment>
<dbReference type="Proteomes" id="UP000827092">
    <property type="component" value="Unassembled WGS sequence"/>
</dbReference>
<dbReference type="AlphaFoldDB" id="A0AAV6V9K1"/>